<sequence length="375" mass="41053">MLRFGVLVLFPLVLGFAPPGPRYGTIGSNNQGNNGQTPGLNMGSSGANVRMTVNNMNTGNQPQNRPNRNSRNDLIPSTPYNSDVPYHCTLDSDRGYFCPYRYERPSTRYYFNVYSGRCESFYYRGCGGNPNSYTSREECVRSCACFTYADYGNYPCYQPSTYRWFFNKYSGTCQSFYYSGCNGGNDNNFQSQLECQSTCGPRACNGPWCNYGIDMGPVINENNAPQSQNAIRNAAAQSPSPANQPALPNVSQQPMPVNINAPMPNAVNVPMPNGVNVPMPIGVNVPMPNGENIPMLKMPNTPQPEPINEVNMVQGSMGNNAMTNALNGGSNGISMNSVAQIWNMASNAMNADTTSNGMSMVYPNRNQMKPGMAMY</sequence>
<dbReference type="OrthoDB" id="4473401at2759"/>
<feature type="region of interest" description="Disordered" evidence="4">
    <location>
        <begin position="25"/>
        <end position="44"/>
    </location>
</feature>
<organism evidence="7 8">
    <name type="scientific">Crassostrea virginica</name>
    <name type="common">Eastern oyster</name>
    <dbReference type="NCBI Taxonomy" id="6565"/>
    <lineage>
        <taxon>Eukaryota</taxon>
        <taxon>Metazoa</taxon>
        <taxon>Spiralia</taxon>
        <taxon>Lophotrochozoa</taxon>
        <taxon>Mollusca</taxon>
        <taxon>Bivalvia</taxon>
        <taxon>Autobranchia</taxon>
        <taxon>Pteriomorphia</taxon>
        <taxon>Ostreida</taxon>
        <taxon>Ostreoidea</taxon>
        <taxon>Ostreidae</taxon>
        <taxon>Crassostrea</taxon>
    </lineage>
</organism>
<protein>
    <submittedName>
        <fullName evidence="8">Papilin-like</fullName>
    </submittedName>
</protein>
<dbReference type="PANTHER" id="PTHR10083:SF328">
    <property type="entry name" value="TISSUE FACTOR PATHWAY INHIBITOR"/>
    <property type="match status" value="1"/>
</dbReference>
<dbReference type="CDD" id="cd00109">
    <property type="entry name" value="Kunitz-type"/>
    <property type="match status" value="2"/>
</dbReference>
<dbReference type="InterPro" id="IPR036880">
    <property type="entry name" value="Kunitz_BPTI_sf"/>
</dbReference>
<dbReference type="PRINTS" id="PR00759">
    <property type="entry name" value="BASICPTASE"/>
</dbReference>
<evidence type="ECO:0000256" key="3">
    <source>
        <dbReference type="ARBA" id="ARBA00023157"/>
    </source>
</evidence>
<dbReference type="SUPFAM" id="SSF57362">
    <property type="entry name" value="BPTI-like"/>
    <property type="match status" value="2"/>
</dbReference>
<feature type="domain" description="BPTI/Kunitz inhibitor" evidence="6">
    <location>
        <begin position="145"/>
        <end position="199"/>
    </location>
</feature>
<feature type="compositionally biased region" description="Polar residues" evidence="4">
    <location>
        <begin position="26"/>
        <end position="44"/>
    </location>
</feature>
<evidence type="ECO:0000256" key="5">
    <source>
        <dbReference type="SAM" id="SignalP"/>
    </source>
</evidence>
<accession>A0A8B8DXC6</accession>
<dbReference type="GeneID" id="111130140"/>
<feature type="signal peptide" evidence="5">
    <location>
        <begin position="1"/>
        <end position="15"/>
    </location>
</feature>
<feature type="domain" description="BPTI/Kunitz inhibitor" evidence="6">
    <location>
        <begin position="88"/>
        <end position="143"/>
    </location>
</feature>
<dbReference type="GO" id="GO:0004867">
    <property type="term" value="F:serine-type endopeptidase inhibitor activity"/>
    <property type="evidence" value="ECO:0007669"/>
    <property type="project" value="UniProtKB-KW"/>
</dbReference>
<dbReference type="SMART" id="SM00131">
    <property type="entry name" value="KU"/>
    <property type="match status" value="2"/>
</dbReference>
<name>A0A8B8DXC6_CRAVI</name>
<dbReference type="GO" id="GO:0005615">
    <property type="term" value="C:extracellular space"/>
    <property type="evidence" value="ECO:0007669"/>
    <property type="project" value="TreeGrafter"/>
</dbReference>
<reference evidence="8" key="1">
    <citation type="submission" date="2025-08" db="UniProtKB">
        <authorList>
            <consortium name="RefSeq"/>
        </authorList>
    </citation>
    <scope>IDENTIFICATION</scope>
    <source>
        <tissue evidence="8">Whole sample</tissue>
    </source>
</reference>
<evidence type="ECO:0000313" key="8">
    <source>
        <dbReference type="RefSeq" id="XP_022332580.1"/>
    </source>
</evidence>
<dbReference type="PROSITE" id="PS00280">
    <property type="entry name" value="BPTI_KUNITZ_1"/>
    <property type="match status" value="1"/>
</dbReference>
<feature type="chain" id="PRO_5034628367" evidence="5">
    <location>
        <begin position="16"/>
        <end position="375"/>
    </location>
</feature>
<keyword evidence="7" id="KW-1185">Reference proteome</keyword>
<dbReference type="PROSITE" id="PS50279">
    <property type="entry name" value="BPTI_KUNITZ_2"/>
    <property type="match status" value="2"/>
</dbReference>
<dbReference type="RefSeq" id="XP_022332580.1">
    <property type="nucleotide sequence ID" value="XM_022476872.1"/>
</dbReference>
<evidence type="ECO:0000256" key="4">
    <source>
        <dbReference type="SAM" id="MobiDB-lite"/>
    </source>
</evidence>
<feature type="compositionally biased region" description="Low complexity" evidence="4">
    <location>
        <begin position="60"/>
        <end position="69"/>
    </location>
</feature>
<feature type="region of interest" description="Disordered" evidence="4">
    <location>
        <begin position="53"/>
        <end position="79"/>
    </location>
</feature>
<dbReference type="AlphaFoldDB" id="A0A8B8DXC6"/>
<dbReference type="Gene3D" id="4.10.410.10">
    <property type="entry name" value="Pancreatic trypsin inhibitor Kunitz domain"/>
    <property type="match status" value="2"/>
</dbReference>
<dbReference type="KEGG" id="cvn:111130140"/>
<dbReference type="PANTHER" id="PTHR10083">
    <property type="entry name" value="KUNITZ-TYPE PROTEASE INHIBITOR-RELATED"/>
    <property type="match status" value="1"/>
</dbReference>
<dbReference type="InterPro" id="IPR050098">
    <property type="entry name" value="TFPI/VKTCI-like"/>
</dbReference>
<dbReference type="InterPro" id="IPR002223">
    <property type="entry name" value="Kunitz_BPTI"/>
</dbReference>
<keyword evidence="5" id="KW-0732">Signal</keyword>
<evidence type="ECO:0000313" key="7">
    <source>
        <dbReference type="Proteomes" id="UP000694844"/>
    </source>
</evidence>
<dbReference type="InterPro" id="IPR020901">
    <property type="entry name" value="Prtase_inh_Kunz-CS"/>
</dbReference>
<keyword evidence="1" id="KW-0646">Protease inhibitor</keyword>
<evidence type="ECO:0000256" key="2">
    <source>
        <dbReference type="ARBA" id="ARBA00022900"/>
    </source>
</evidence>
<evidence type="ECO:0000259" key="6">
    <source>
        <dbReference type="PROSITE" id="PS50279"/>
    </source>
</evidence>
<proteinExistence type="predicted"/>
<keyword evidence="2" id="KW-0722">Serine protease inhibitor</keyword>
<gene>
    <name evidence="8" type="primary">LOC111130140</name>
</gene>
<evidence type="ECO:0000256" key="1">
    <source>
        <dbReference type="ARBA" id="ARBA00022690"/>
    </source>
</evidence>
<keyword evidence="3" id="KW-1015">Disulfide bond</keyword>
<dbReference type="Proteomes" id="UP000694844">
    <property type="component" value="Chromosome 4"/>
</dbReference>
<dbReference type="Pfam" id="PF00014">
    <property type="entry name" value="Kunitz_BPTI"/>
    <property type="match status" value="2"/>
</dbReference>